<feature type="non-terminal residue" evidence="4">
    <location>
        <position position="1"/>
    </location>
</feature>
<dbReference type="AlphaFoldDB" id="A0AAD7JUD9"/>
<evidence type="ECO:0000256" key="1">
    <source>
        <dbReference type="ARBA" id="ARBA00004123"/>
    </source>
</evidence>
<feature type="non-terminal residue" evidence="4">
    <location>
        <position position="72"/>
    </location>
</feature>
<organism evidence="4 5">
    <name type="scientific">Mycena metata</name>
    <dbReference type="NCBI Taxonomy" id="1033252"/>
    <lineage>
        <taxon>Eukaryota</taxon>
        <taxon>Fungi</taxon>
        <taxon>Dikarya</taxon>
        <taxon>Basidiomycota</taxon>
        <taxon>Agaricomycotina</taxon>
        <taxon>Agaricomycetes</taxon>
        <taxon>Agaricomycetidae</taxon>
        <taxon>Agaricales</taxon>
        <taxon>Marasmiineae</taxon>
        <taxon>Mycenaceae</taxon>
        <taxon>Mycena</taxon>
    </lineage>
</organism>
<reference evidence="4" key="1">
    <citation type="submission" date="2023-03" db="EMBL/GenBank/DDBJ databases">
        <title>Massive genome expansion in bonnet fungi (Mycena s.s.) driven by repeated elements and novel gene families across ecological guilds.</title>
        <authorList>
            <consortium name="Lawrence Berkeley National Laboratory"/>
            <person name="Harder C.B."/>
            <person name="Miyauchi S."/>
            <person name="Viragh M."/>
            <person name="Kuo A."/>
            <person name="Thoen E."/>
            <person name="Andreopoulos B."/>
            <person name="Lu D."/>
            <person name="Skrede I."/>
            <person name="Drula E."/>
            <person name="Henrissat B."/>
            <person name="Morin E."/>
            <person name="Kohler A."/>
            <person name="Barry K."/>
            <person name="LaButti K."/>
            <person name="Morin E."/>
            <person name="Salamov A."/>
            <person name="Lipzen A."/>
            <person name="Mereny Z."/>
            <person name="Hegedus B."/>
            <person name="Baldrian P."/>
            <person name="Stursova M."/>
            <person name="Weitz H."/>
            <person name="Taylor A."/>
            <person name="Grigoriev I.V."/>
            <person name="Nagy L.G."/>
            <person name="Martin F."/>
            <person name="Kauserud H."/>
        </authorList>
    </citation>
    <scope>NUCLEOTIDE SEQUENCE</scope>
    <source>
        <strain evidence="4">CBHHK182m</strain>
    </source>
</reference>
<keyword evidence="2" id="KW-0539">Nucleus</keyword>
<comment type="subcellular location">
    <subcellularLocation>
        <location evidence="1">Nucleus</location>
    </subcellularLocation>
</comment>
<dbReference type="Proteomes" id="UP001215598">
    <property type="component" value="Unassembled WGS sequence"/>
</dbReference>
<dbReference type="GO" id="GO:0006355">
    <property type="term" value="P:regulation of DNA-templated transcription"/>
    <property type="evidence" value="ECO:0007669"/>
    <property type="project" value="InterPro"/>
</dbReference>
<evidence type="ECO:0000256" key="2">
    <source>
        <dbReference type="ARBA" id="ARBA00023242"/>
    </source>
</evidence>
<dbReference type="InterPro" id="IPR038190">
    <property type="entry name" value="SRI_sf"/>
</dbReference>
<dbReference type="Gene3D" id="1.10.1740.100">
    <property type="entry name" value="Set2, Rpb1 interacting domain"/>
    <property type="match status" value="1"/>
</dbReference>
<evidence type="ECO:0000313" key="5">
    <source>
        <dbReference type="Proteomes" id="UP001215598"/>
    </source>
</evidence>
<name>A0AAD7JUD9_9AGAR</name>
<keyword evidence="5" id="KW-1185">Reference proteome</keyword>
<feature type="domain" description="Set2 Rpb1 interacting" evidence="3">
    <location>
        <begin position="8"/>
        <end position="72"/>
    </location>
</feature>
<evidence type="ECO:0000313" key="4">
    <source>
        <dbReference type="EMBL" id="KAJ7770712.1"/>
    </source>
</evidence>
<dbReference type="EMBL" id="JARKIB010000016">
    <property type="protein sequence ID" value="KAJ7770712.1"/>
    <property type="molecule type" value="Genomic_DNA"/>
</dbReference>
<gene>
    <name evidence="4" type="ORF">B0H16DRAFT_1253115</name>
</gene>
<accession>A0AAD7JUD9</accession>
<dbReference type="InterPro" id="IPR013257">
    <property type="entry name" value="SRI"/>
</dbReference>
<protein>
    <recommendedName>
        <fullName evidence="3">Set2 Rpb1 interacting domain-containing protein</fullName>
    </recommendedName>
</protein>
<sequence>EKRLLELVRAVVVKCMSKYGKSLERDTINTPRRYLTQLIADKEKKSASYKENKLEALSDEKVTKIKKFSKVF</sequence>
<comment type="caution">
    <text evidence="4">The sequence shown here is derived from an EMBL/GenBank/DDBJ whole genome shotgun (WGS) entry which is preliminary data.</text>
</comment>
<dbReference type="Pfam" id="PF08236">
    <property type="entry name" value="SRI"/>
    <property type="match status" value="1"/>
</dbReference>
<proteinExistence type="predicted"/>
<evidence type="ECO:0000259" key="3">
    <source>
        <dbReference type="Pfam" id="PF08236"/>
    </source>
</evidence>
<dbReference type="GO" id="GO:0005694">
    <property type="term" value="C:chromosome"/>
    <property type="evidence" value="ECO:0007669"/>
    <property type="project" value="InterPro"/>
</dbReference>